<keyword evidence="5" id="KW-1185">Reference proteome</keyword>
<comment type="caution">
    <text evidence="4">The sequence shown here is derived from an EMBL/GenBank/DDBJ whole genome shotgun (WGS) entry which is preliminary data.</text>
</comment>
<dbReference type="InterPro" id="IPR013320">
    <property type="entry name" value="ConA-like_dom_sf"/>
</dbReference>
<name>A0A8J3Z2M7_9ACTN</name>
<dbReference type="EMBL" id="BOPG01000011">
    <property type="protein sequence ID" value="GIJ54195.1"/>
    <property type="molecule type" value="Genomic_DNA"/>
</dbReference>
<gene>
    <name evidence="4" type="ORF">Vau01_017110</name>
</gene>
<dbReference type="GO" id="GO:0004553">
    <property type="term" value="F:hydrolase activity, hydrolyzing O-glycosyl compounds"/>
    <property type="evidence" value="ECO:0007669"/>
    <property type="project" value="InterPro"/>
</dbReference>
<dbReference type="Gene3D" id="2.60.120.200">
    <property type="match status" value="1"/>
</dbReference>
<dbReference type="Pfam" id="PF00722">
    <property type="entry name" value="Glyco_hydro_16"/>
    <property type="match status" value="1"/>
</dbReference>
<dbReference type="PROSITE" id="PS51762">
    <property type="entry name" value="GH16_2"/>
    <property type="match status" value="1"/>
</dbReference>
<dbReference type="PANTHER" id="PTHR10963">
    <property type="entry name" value="GLYCOSYL HYDROLASE-RELATED"/>
    <property type="match status" value="1"/>
</dbReference>
<dbReference type="Proteomes" id="UP000612585">
    <property type="component" value="Unassembled WGS sequence"/>
</dbReference>
<feature type="domain" description="GH16" evidence="3">
    <location>
        <begin position="208"/>
        <end position="453"/>
    </location>
</feature>
<feature type="signal peptide" evidence="2">
    <location>
        <begin position="1"/>
        <end position="37"/>
    </location>
</feature>
<dbReference type="AlphaFoldDB" id="A0A8J3Z2M7"/>
<proteinExistence type="inferred from homology"/>
<dbReference type="SUPFAM" id="SSF49899">
    <property type="entry name" value="Concanavalin A-like lectins/glucanases"/>
    <property type="match status" value="1"/>
</dbReference>
<evidence type="ECO:0000256" key="2">
    <source>
        <dbReference type="SAM" id="SignalP"/>
    </source>
</evidence>
<evidence type="ECO:0000259" key="3">
    <source>
        <dbReference type="PROSITE" id="PS51762"/>
    </source>
</evidence>
<keyword evidence="2" id="KW-0732">Signal</keyword>
<sequence>MGMMSLEPVQVHVRRKTLSVGALAAVLILGVATPAAATDPANRTPVTLNVAAPAQGATVHDTTTVTFTGTNLRAVTVYRFLDPVGTAAVTADGTAATVDIDTTRFRNGTVHLTAYGYGAGSSRPRAARTVKLTVDNATGDRHLPGYRLIYGDEFGGRTLDRSKWCTRYQYDGGTESPEEQAKIHPGCLGRDPATGTTLGTLDSLGIAVDEQGNPRQGQEDQVYRDVNTAGRTMHTVRDGFLSMHATPTFADPRYPFLKYESAMIRSKREFQPTAEHPLYITARVRQPDVIGSWPAFWLNGGYGDGHVRPPWPPEIDILEGVYNGVGNNANMVWTAVQTWPYSWADAPQGPVSNTYTHPQFDGNSFVATESLKNRWIEMAIEWHPDRLCLYLDGLKFRCTNYTWVAADGPANTNPATILLNLGVGGPWAGSNGVDVAKLPTDSYDVDHVRVYRK</sequence>
<evidence type="ECO:0000313" key="5">
    <source>
        <dbReference type="Proteomes" id="UP000612585"/>
    </source>
</evidence>
<dbReference type="PANTHER" id="PTHR10963:SF55">
    <property type="entry name" value="GLYCOSIDE HYDROLASE FAMILY 16 PROTEIN"/>
    <property type="match status" value="1"/>
</dbReference>
<feature type="chain" id="PRO_5035309003" description="GH16 domain-containing protein" evidence="2">
    <location>
        <begin position="38"/>
        <end position="453"/>
    </location>
</feature>
<protein>
    <recommendedName>
        <fullName evidence="3">GH16 domain-containing protein</fullName>
    </recommendedName>
</protein>
<dbReference type="InterPro" id="IPR000757">
    <property type="entry name" value="Beta-glucanase-like"/>
</dbReference>
<dbReference type="InterPro" id="IPR050546">
    <property type="entry name" value="Glycosyl_Hydrlase_16"/>
</dbReference>
<evidence type="ECO:0000256" key="1">
    <source>
        <dbReference type="ARBA" id="ARBA00006865"/>
    </source>
</evidence>
<comment type="similarity">
    <text evidence="1">Belongs to the glycosyl hydrolase 16 family.</text>
</comment>
<dbReference type="GO" id="GO:0005975">
    <property type="term" value="P:carbohydrate metabolic process"/>
    <property type="evidence" value="ECO:0007669"/>
    <property type="project" value="InterPro"/>
</dbReference>
<accession>A0A8J3Z2M7</accession>
<dbReference type="CDD" id="cd08023">
    <property type="entry name" value="GH16_laminarinase_like"/>
    <property type="match status" value="1"/>
</dbReference>
<reference evidence="4" key="1">
    <citation type="submission" date="2021-01" db="EMBL/GenBank/DDBJ databases">
        <title>Whole genome shotgun sequence of Virgisporangium aurantiacum NBRC 16421.</title>
        <authorList>
            <person name="Komaki H."/>
            <person name="Tamura T."/>
        </authorList>
    </citation>
    <scope>NUCLEOTIDE SEQUENCE</scope>
    <source>
        <strain evidence="4">NBRC 16421</strain>
    </source>
</reference>
<evidence type="ECO:0000313" key="4">
    <source>
        <dbReference type="EMBL" id="GIJ54195.1"/>
    </source>
</evidence>
<organism evidence="4 5">
    <name type="scientific">Virgisporangium aurantiacum</name>
    <dbReference type="NCBI Taxonomy" id="175570"/>
    <lineage>
        <taxon>Bacteria</taxon>
        <taxon>Bacillati</taxon>
        <taxon>Actinomycetota</taxon>
        <taxon>Actinomycetes</taxon>
        <taxon>Micromonosporales</taxon>
        <taxon>Micromonosporaceae</taxon>
        <taxon>Virgisporangium</taxon>
    </lineage>
</organism>